<dbReference type="InterPro" id="IPR013785">
    <property type="entry name" value="Aldolase_TIM"/>
</dbReference>
<dbReference type="Proteomes" id="UP000009234">
    <property type="component" value="Chromosome"/>
</dbReference>
<keyword evidence="7" id="KW-1185">Reference proteome</keyword>
<evidence type="ECO:0000259" key="5">
    <source>
        <dbReference type="PROSITE" id="PS51918"/>
    </source>
</evidence>
<feature type="domain" description="Radical SAM core" evidence="5">
    <location>
        <begin position="49"/>
        <end position="270"/>
    </location>
</feature>
<reference evidence="7" key="1">
    <citation type="submission" date="2011-05" db="EMBL/GenBank/DDBJ databases">
        <title>Complete sequence of Desulfotomaculum ruminis DSM 2154.</title>
        <authorList>
            <person name="Lucas S."/>
            <person name="Copeland A."/>
            <person name="Lapidus A."/>
            <person name="Cheng J.-F."/>
            <person name="Goodwin L."/>
            <person name="Pitluck S."/>
            <person name="Lu M."/>
            <person name="Detter J.C."/>
            <person name="Han C."/>
            <person name="Tapia R."/>
            <person name="Land M."/>
            <person name="Hauser L."/>
            <person name="Kyrpides N."/>
            <person name="Ivanova N."/>
            <person name="Mikhailova N."/>
            <person name="Pagani I."/>
            <person name="Stams A.J.M."/>
            <person name="Plugge C.M."/>
            <person name="Muyzer G."/>
            <person name="Kuever J."/>
            <person name="Parshina S.N."/>
            <person name="Ivanova A.E."/>
            <person name="Nazina T.N."/>
            <person name="Brambilla E."/>
            <person name="Spring S."/>
            <person name="Klenk H.-P."/>
            <person name="Woyke T."/>
        </authorList>
    </citation>
    <scope>NUCLEOTIDE SEQUENCE [LARGE SCALE GENOMIC DNA]</scope>
    <source>
        <strain evidence="7">ATCC 23193 / DSM 2154 / NCIB 8452 / DL</strain>
    </source>
</reference>
<dbReference type="CDD" id="cd01335">
    <property type="entry name" value="Radical_SAM"/>
    <property type="match status" value="1"/>
</dbReference>
<organism evidence="6 7">
    <name type="scientific">Desulforamulus ruminis (strain ATCC 23193 / DSM 2154 / NCIMB 8452 / DL)</name>
    <name type="common">Desulfotomaculum ruminis</name>
    <dbReference type="NCBI Taxonomy" id="696281"/>
    <lineage>
        <taxon>Bacteria</taxon>
        <taxon>Bacillati</taxon>
        <taxon>Bacillota</taxon>
        <taxon>Clostridia</taxon>
        <taxon>Eubacteriales</taxon>
        <taxon>Peptococcaceae</taxon>
        <taxon>Desulforamulus</taxon>
    </lineage>
</organism>
<dbReference type="Gene3D" id="3.20.20.70">
    <property type="entry name" value="Aldolase class I"/>
    <property type="match status" value="1"/>
</dbReference>
<evidence type="ECO:0000256" key="4">
    <source>
        <dbReference type="ARBA" id="ARBA00023014"/>
    </source>
</evidence>
<dbReference type="GO" id="GO:0046872">
    <property type="term" value="F:metal ion binding"/>
    <property type="evidence" value="ECO:0007669"/>
    <property type="project" value="UniProtKB-KW"/>
</dbReference>
<keyword evidence="4" id="KW-0411">Iron-sulfur</keyword>
<reference evidence="6 7" key="2">
    <citation type="journal article" date="2012" name="Stand. Genomic Sci.">
        <title>Complete genome sequence of the sulfate-reducing firmicute Desulfotomaculum ruminis type strain (DL(T)).</title>
        <authorList>
            <person name="Spring S."/>
            <person name="Visser M."/>
            <person name="Lu M."/>
            <person name="Copeland A."/>
            <person name="Lapidus A."/>
            <person name="Lucas S."/>
            <person name="Cheng J.F."/>
            <person name="Han C."/>
            <person name="Tapia R."/>
            <person name="Goodwin L.A."/>
            <person name="Pitluck S."/>
            <person name="Ivanova N."/>
            <person name="Land M."/>
            <person name="Hauser L."/>
            <person name="Larimer F."/>
            <person name="Rohde M."/>
            <person name="Goker M."/>
            <person name="Detter J.C."/>
            <person name="Kyrpides N.C."/>
            <person name="Woyke T."/>
            <person name="Schaap P.J."/>
            <person name="Plugge C.M."/>
            <person name="Muyzer G."/>
            <person name="Kuever J."/>
            <person name="Pereira I.A."/>
            <person name="Parshina S.N."/>
            <person name="Bernier-Latmani R."/>
            <person name="Stams A.J."/>
            <person name="Klenk H.P."/>
        </authorList>
    </citation>
    <scope>NUCLEOTIDE SEQUENCE [LARGE SCALE GENOMIC DNA]</scope>
    <source>
        <strain evidence="7">ATCC 23193 / DSM 2154 / NCIB 8452 / DL</strain>
    </source>
</reference>
<keyword evidence="2" id="KW-0479">Metal-binding</keyword>
<keyword evidence="3" id="KW-0408">Iron</keyword>
<dbReference type="InterPro" id="IPR058240">
    <property type="entry name" value="rSAM_sf"/>
</dbReference>
<proteinExistence type="predicted"/>
<evidence type="ECO:0000313" key="7">
    <source>
        <dbReference type="Proteomes" id="UP000009234"/>
    </source>
</evidence>
<protein>
    <submittedName>
        <fullName evidence="6">Elongator protein 3/MiaB/NifB</fullName>
    </submittedName>
</protein>
<dbReference type="InterPro" id="IPR007197">
    <property type="entry name" value="rSAM"/>
</dbReference>
<gene>
    <name evidence="6" type="ordered locus">Desru_2192</name>
</gene>
<dbReference type="KEGG" id="dru:Desru_2192"/>
<evidence type="ECO:0000313" key="6">
    <source>
        <dbReference type="EMBL" id="AEG60441.1"/>
    </source>
</evidence>
<dbReference type="GO" id="GO:0051536">
    <property type="term" value="F:iron-sulfur cluster binding"/>
    <property type="evidence" value="ECO:0007669"/>
    <property type="project" value="UniProtKB-KW"/>
</dbReference>
<keyword evidence="1" id="KW-0949">S-adenosyl-L-methionine</keyword>
<dbReference type="SUPFAM" id="SSF102114">
    <property type="entry name" value="Radical SAM enzymes"/>
    <property type="match status" value="1"/>
</dbReference>
<name>F6DKR6_DESRL</name>
<dbReference type="HOGENOM" id="CLU_052149_0_0_9"/>
<dbReference type="AlphaFoldDB" id="F6DKR6"/>
<dbReference type="EMBL" id="CP002780">
    <property type="protein sequence ID" value="AEG60441.1"/>
    <property type="molecule type" value="Genomic_DNA"/>
</dbReference>
<sequence length="322" mass="36229">MLTANLLSSVKQGKLLNQEEAVTLLNIDCRSQDFYELISTANYLSRTQFHNKGLVFAQIGINAEPCSVNCKFCSMGQGHYALPVTWRKEPHEILSELELLISSGINDFFLMTTADYPVSEFLEISKIISRHLPDTIRFVANIGDFNLETAKQLKNVGFTGAYHIHRLREGIDTTVNPEIRVNTLNAIRDAGLDLYYCVEPIGPEHSYDELATEMLRARDYHVKVMAVMRRIPVKGTPLYDKGQISAIELTKIAAVARLVTLPQRAMNAHEVTPMTLLAGVNQLYAEYGANPRDTESQTEKNRGFSAEKAWHMLWEAGYSTTK</sequence>
<dbReference type="eggNOG" id="COG0502">
    <property type="taxonomic scope" value="Bacteria"/>
</dbReference>
<dbReference type="InterPro" id="IPR006638">
    <property type="entry name" value="Elp3/MiaA/NifB-like_rSAM"/>
</dbReference>
<evidence type="ECO:0000256" key="3">
    <source>
        <dbReference type="ARBA" id="ARBA00023004"/>
    </source>
</evidence>
<dbReference type="STRING" id="696281.Desru_2192"/>
<accession>F6DKR6</accession>
<dbReference type="GO" id="GO:0003824">
    <property type="term" value="F:catalytic activity"/>
    <property type="evidence" value="ECO:0007669"/>
    <property type="project" value="InterPro"/>
</dbReference>
<dbReference type="OrthoDB" id="5405220at2"/>
<dbReference type="PROSITE" id="PS51918">
    <property type="entry name" value="RADICAL_SAM"/>
    <property type="match status" value="1"/>
</dbReference>
<evidence type="ECO:0000256" key="1">
    <source>
        <dbReference type="ARBA" id="ARBA00022691"/>
    </source>
</evidence>
<evidence type="ECO:0000256" key="2">
    <source>
        <dbReference type="ARBA" id="ARBA00022723"/>
    </source>
</evidence>
<dbReference type="SMART" id="SM00729">
    <property type="entry name" value="Elp3"/>
    <property type="match status" value="1"/>
</dbReference>